<evidence type="ECO:0000259" key="6">
    <source>
        <dbReference type="PROSITE" id="PS51918"/>
    </source>
</evidence>
<dbReference type="InterPro" id="IPR023867">
    <property type="entry name" value="Sulphatase_maturase_rSAM"/>
</dbReference>
<dbReference type="SUPFAM" id="SSF102114">
    <property type="entry name" value="Radical SAM enzymes"/>
    <property type="match status" value="1"/>
</dbReference>
<dbReference type="InterPro" id="IPR023885">
    <property type="entry name" value="4Fe4S-binding_SPASM_dom"/>
</dbReference>
<dbReference type="GO" id="GO:0046872">
    <property type="term" value="F:metal ion binding"/>
    <property type="evidence" value="ECO:0007669"/>
    <property type="project" value="UniProtKB-KW"/>
</dbReference>
<keyword evidence="5" id="KW-0411">Iron-sulfur</keyword>
<keyword evidence="8" id="KW-1185">Reference proteome</keyword>
<dbReference type="UniPathway" id="UPA00782"/>
<dbReference type="GO" id="GO:0051536">
    <property type="term" value="F:iron-sulfur cluster binding"/>
    <property type="evidence" value="ECO:0007669"/>
    <property type="project" value="UniProtKB-KW"/>
</dbReference>
<name>A0A7Y7B298_STRMO</name>
<dbReference type="PANTHER" id="PTHR43273">
    <property type="entry name" value="ANAEROBIC SULFATASE-MATURATING ENZYME HOMOLOG ASLB-RELATED"/>
    <property type="match status" value="1"/>
</dbReference>
<dbReference type="Proteomes" id="UP000587462">
    <property type="component" value="Unassembled WGS sequence"/>
</dbReference>
<feature type="domain" description="Radical SAM core" evidence="6">
    <location>
        <begin position="107"/>
        <end position="340"/>
    </location>
</feature>
<evidence type="ECO:0000313" key="8">
    <source>
        <dbReference type="Proteomes" id="UP000587462"/>
    </source>
</evidence>
<evidence type="ECO:0000256" key="3">
    <source>
        <dbReference type="ARBA" id="ARBA00022723"/>
    </source>
</evidence>
<dbReference type="PANTHER" id="PTHR43273:SF8">
    <property type="entry name" value="RADICAL SAM DOMAIN PROTEIN"/>
    <property type="match status" value="1"/>
</dbReference>
<keyword evidence="2" id="KW-0949">S-adenosyl-L-methionine</keyword>
<dbReference type="Gene3D" id="3.20.20.70">
    <property type="entry name" value="Aldolase class I"/>
    <property type="match status" value="1"/>
</dbReference>
<gene>
    <name evidence="7" type="ORF">HG542_06485</name>
</gene>
<dbReference type="AlphaFoldDB" id="A0A7Y7B298"/>
<dbReference type="Pfam" id="PF04055">
    <property type="entry name" value="Radical_SAM"/>
    <property type="match status" value="1"/>
</dbReference>
<protein>
    <submittedName>
        <fullName evidence="7">Radical SAM protein</fullName>
    </submittedName>
</protein>
<keyword evidence="3" id="KW-0479">Metal-binding</keyword>
<dbReference type="PROSITE" id="PS51918">
    <property type="entry name" value="RADICAL_SAM"/>
    <property type="match status" value="1"/>
</dbReference>
<evidence type="ECO:0000256" key="2">
    <source>
        <dbReference type="ARBA" id="ARBA00022691"/>
    </source>
</evidence>
<proteinExistence type="predicted"/>
<dbReference type="InterPro" id="IPR058240">
    <property type="entry name" value="rSAM_sf"/>
</dbReference>
<evidence type="ECO:0000256" key="1">
    <source>
        <dbReference type="ARBA" id="ARBA00001966"/>
    </source>
</evidence>
<dbReference type="NCBIfam" id="TIGR04085">
    <property type="entry name" value="rSAM_more_4Fe4S"/>
    <property type="match status" value="1"/>
</dbReference>
<dbReference type="SFLD" id="SFLDS00029">
    <property type="entry name" value="Radical_SAM"/>
    <property type="match status" value="1"/>
</dbReference>
<evidence type="ECO:0000313" key="7">
    <source>
        <dbReference type="EMBL" id="NVK77306.1"/>
    </source>
</evidence>
<dbReference type="RefSeq" id="WP_171079087.1">
    <property type="nucleotide sequence ID" value="NZ_BNBU01000002.1"/>
</dbReference>
<comment type="caution">
    <text evidence="7">The sequence shown here is derived from an EMBL/GenBank/DDBJ whole genome shotgun (WGS) entry which is preliminary data.</text>
</comment>
<dbReference type="SFLD" id="SFLDG01067">
    <property type="entry name" value="SPASM/twitch_domain_containing"/>
    <property type="match status" value="1"/>
</dbReference>
<organism evidence="7 8">
    <name type="scientific">Streptomyces morookaense</name>
    <name type="common">Streptoverticillium morookaense</name>
    <dbReference type="NCBI Taxonomy" id="1970"/>
    <lineage>
        <taxon>Bacteria</taxon>
        <taxon>Bacillati</taxon>
        <taxon>Actinomycetota</taxon>
        <taxon>Actinomycetes</taxon>
        <taxon>Kitasatosporales</taxon>
        <taxon>Streptomycetaceae</taxon>
        <taxon>Streptomyces</taxon>
    </lineage>
</organism>
<comment type="cofactor">
    <cofactor evidence="1">
        <name>[4Fe-4S] cluster</name>
        <dbReference type="ChEBI" id="CHEBI:49883"/>
    </cofactor>
</comment>
<evidence type="ECO:0000256" key="4">
    <source>
        <dbReference type="ARBA" id="ARBA00023004"/>
    </source>
</evidence>
<reference evidence="7 8" key="1">
    <citation type="submission" date="2020-04" db="EMBL/GenBank/DDBJ databases">
        <title>Draft Genome Sequence of Streptomyces morookaense DSM 40503, an 8-azaguanine-producing strain.</title>
        <authorList>
            <person name="Qi J."/>
            <person name="Gao J.-M."/>
        </authorList>
    </citation>
    <scope>NUCLEOTIDE SEQUENCE [LARGE SCALE GENOMIC DNA]</scope>
    <source>
        <strain evidence="7 8">DSM 40503</strain>
    </source>
</reference>
<accession>A0A7Y7B298</accession>
<dbReference type="GO" id="GO:0016491">
    <property type="term" value="F:oxidoreductase activity"/>
    <property type="evidence" value="ECO:0007669"/>
    <property type="project" value="InterPro"/>
</dbReference>
<dbReference type="InterPro" id="IPR013785">
    <property type="entry name" value="Aldolase_TIM"/>
</dbReference>
<dbReference type="EMBL" id="JABBXF010000010">
    <property type="protein sequence ID" value="NVK77306.1"/>
    <property type="molecule type" value="Genomic_DNA"/>
</dbReference>
<sequence length="467" mass="51935">MPAKDTERTDPVSPLPQERVSDYVRVSDRAYLHAGHQRVCMVYATRTGSMVAVPEEDGRRLARGTLEGIGPELLDGLREIEAVVPVVTGGQGELDTVLDRQRAASADLGSPRYVLLPTTYCNMGCSYCGQQHTRGRLSGRHRDAVARRVLAGIERKTTRTVTVSWFGAEPMIGYPMILDLSARFTAAAQDRGVGYVSRMVTNGTLLTREKLRVLRQECHVTRYDITLDGPARIHDAHRPLRDGRRSFDRITRLLLEALQDDALADVGFVLRTNIDVANADWVTEYLDTMAELGFADGRVFFNLAPVYSWGNDVSRIELDRRHYAQREVEWMRHMHELGLHFVALPTEPEHVLCAAVSQSVEIHSSSGAMFSCSEYPLVPQQEATGGLGSIETIPVHAIRPLGPFDDWHDAVAAGETPCHTCYFFPVCGGACPKQWREGNTPCPPYKFTLQERFDLVAEMNGLTPAPC</sequence>
<dbReference type="InterPro" id="IPR007197">
    <property type="entry name" value="rSAM"/>
</dbReference>
<evidence type="ECO:0000256" key="5">
    <source>
        <dbReference type="ARBA" id="ARBA00023014"/>
    </source>
</evidence>
<keyword evidence="4" id="KW-0408">Iron</keyword>
<dbReference type="CDD" id="cd01335">
    <property type="entry name" value="Radical_SAM"/>
    <property type="match status" value="1"/>
</dbReference>